<dbReference type="Proteomes" id="UP000181917">
    <property type="component" value="Unassembled WGS sequence"/>
</dbReference>
<dbReference type="InterPro" id="IPR009061">
    <property type="entry name" value="DNA-bd_dom_put_sf"/>
</dbReference>
<protein>
    <submittedName>
        <fullName evidence="6">DNA-binding transcriptional regulator, MerR family</fullName>
    </submittedName>
</protein>
<dbReference type="PROSITE" id="PS50937">
    <property type="entry name" value="HTH_MERR_2"/>
    <property type="match status" value="1"/>
</dbReference>
<dbReference type="SUPFAM" id="SSF46955">
    <property type="entry name" value="Putative DNA-binding domain"/>
    <property type="match status" value="1"/>
</dbReference>
<gene>
    <name evidence="6" type="ORF">SAMN04489742_2586</name>
</gene>
<dbReference type="OrthoDB" id="5242095at2"/>
<accession>A0A1H1DS78</accession>
<dbReference type="CDD" id="cd04770">
    <property type="entry name" value="HTH_HMRTR"/>
    <property type="match status" value="1"/>
</dbReference>
<dbReference type="InterPro" id="IPR047057">
    <property type="entry name" value="MerR_fam"/>
</dbReference>
<keyword evidence="2" id="KW-0805">Transcription regulation</keyword>
<dbReference type="GO" id="GO:0003700">
    <property type="term" value="F:DNA-binding transcription factor activity"/>
    <property type="evidence" value="ECO:0007669"/>
    <property type="project" value="InterPro"/>
</dbReference>
<dbReference type="STRING" id="37928.SAMN04489742_2586"/>
<feature type="domain" description="HTH merR-type" evidence="5">
    <location>
        <begin position="9"/>
        <end position="78"/>
    </location>
</feature>
<dbReference type="KEGG" id="acry:AC20117_04510"/>
<dbReference type="Pfam" id="PF09278">
    <property type="entry name" value="MerR-DNA-bind"/>
    <property type="match status" value="1"/>
</dbReference>
<sequence>MTGLQAPHALKVGELAKAVGVSTDALRYYERAGLLPPPDRSPAGYRLYPPSAADRVHFIQGCQRLGLRLAEIADLLDVRDTGRCPCEPAESLLRRRIGELDRELDRLTRLRSDLQAMADQLHGTDCPDPAPGTWCPPGTKNIKEVNLDAHQEGVSLLR</sequence>
<keyword evidence="4" id="KW-0804">Transcription</keyword>
<dbReference type="PANTHER" id="PTHR30204:SF69">
    <property type="entry name" value="MERR-FAMILY TRANSCRIPTIONAL REGULATOR"/>
    <property type="match status" value="1"/>
</dbReference>
<dbReference type="RefSeq" id="WP_074700805.1">
    <property type="nucleotide sequence ID" value="NZ_CP018863.1"/>
</dbReference>
<dbReference type="InterPro" id="IPR015358">
    <property type="entry name" value="Tscrpt_reg_MerR_DNA-bd"/>
</dbReference>
<evidence type="ECO:0000256" key="2">
    <source>
        <dbReference type="ARBA" id="ARBA00023015"/>
    </source>
</evidence>
<dbReference type="InterPro" id="IPR000551">
    <property type="entry name" value="MerR-type_HTH_dom"/>
</dbReference>
<name>A0A1H1DS78_9MICC</name>
<dbReference type="PANTHER" id="PTHR30204">
    <property type="entry name" value="REDOX-CYCLING DRUG-SENSING TRANSCRIPTIONAL ACTIVATOR SOXR"/>
    <property type="match status" value="1"/>
</dbReference>
<dbReference type="GO" id="GO:0003677">
    <property type="term" value="F:DNA binding"/>
    <property type="evidence" value="ECO:0007669"/>
    <property type="project" value="UniProtKB-KW"/>
</dbReference>
<evidence type="ECO:0000256" key="3">
    <source>
        <dbReference type="ARBA" id="ARBA00023125"/>
    </source>
</evidence>
<dbReference type="SMART" id="SM00422">
    <property type="entry name" value="HTH_MERR"/>
    <property type="match status" value="1"/>
</dbReference>
<dbReference type="PRINTS" id="PR00040">
    <property type="entry name" value="HTHMERR"/>
</dbReference>
<evidence type="ECO:0000313" key="7">
    <source>
        <dbReference type="Proteomes" id="UP000181917"/>
    </source>
</evidence>
<dbReference type="PROSITE" id="PS00552">
    <property type="entry name" value="HTH_MERR_1"/>
    <property type="match status" value="1"/>
</dbReference>
<dbReference type="EMBL" id="FNKH01000002">
    <property type="protein sequence ID" value="SDQ79344.1"/>
    <property type="molecule type" value="Genomic_DNA"/>
</dbReference>
<proteinExistence type="predicted"/>
<evidence type="ECO:0000259" key="5">
    <source>
        <dbReference type="PROSITE" id="PS50937"/>
    </source>
</evidence>
<dbReference type="Pfam" id="PF00376">
    <property type="entry name" value="MerR"/>
    <property type="match status" value="1"/>
</dbReference>
<evidence type="ECO:0000256" key="4">
    <source>
        <dbReference type="ARBA" id="ARBA00023163"/>
    </source>
</evidence>
<dbReference type="AlphaFoldDB" id="A0A1H1DS78"/>
<dbReference type="Gene3D" id="1.10.1660.10">
    <property type="match status" value="1"/>
</dbReference>
<keyword evidence="3 6" id="KW-0238">DNA-binding</keyword>
<organism evidence="6 7">
    <name type="scientific">Crystallibacter crystallopoietes</name>
    <dbReference type="NCBI Taxonomy" id="37928"/>
    <lineage>
        <taxon>Bacteria</taxon>
        <taxon>Bacillati</taxon>
        <taxon>Actinomycetota</taxon>
        <taxon>Actinomycetes</taxon>
        <taxon>Micrococcales</taxon>
        <taxon>Micrococcaceae</taxon>
        <taxon>Crystallibacter</taxon>
    </lineage>
</organism>
<keyword evidence="1" id="KW-0678">Repressor</keyword>
<keyword evidence="7" id="KW-1185">Reference proteome</keyword>
<evidence type="ECO:0000256" key="1">
    <source>
        <dbReference type="ARBA" id="ARBA00022491"/>
    </source>
</evidence>
<reference evidence="6 7" key="1">
    <citation type="submission" date="2016-10" db="EMBL/GenBank/DDBJ databases">
        <authorList>
            <person name="de Groot N.N."/>
        </authorList>
    </citation>
    <scope>NUCLEOTIDE SEQUENCE [LARGE SCALE GENOMIC DNA]</scope>
    <source>
        <strain evidence="6 7">DSM 20117</strain>
    </source>
</reference>
<evidence type="ECO:0000313" key="6">
    <source>
        <dbReference type="EMBL" id="SDQ79344.1"/>
    </source>
</evidence>